<feature type="domain" description="PhoD-like phosphatase" evidence="1">
    <location>
        <begin position="382"/>
        <end position="533"/>
    </location>
</feature>
<dbReference type="CDD" id="cd07389">
    <property type="entry name" value="MPP_PhoD"/>
    <property type="match status" value="1"/>
</dbReference>
<reference evidence="2 3" key="1">
    <citation type="submission" date="2018-06" db="EMBL/GenBank/DDBJ databases">
        <title>A transcriptomic atlas of mushroom development highlights an independent origin of complex multicellularity.</title>
        <authorList>
            <consortium name="DOE Joint Genome Institute"/>
            <person name="Krizsan K."/>
            <person name="Almasi E."/>
            <person name="Merenyi Z."/>
            <person name="Sahu N."/>
            <person name="Viragh M."/>
            <person name="Koszo T."/>
            <person name="Mondo S."/>
            <person name="Kiss B."/>
            <person name="Balint B."/>
            <person name="Kues U."/>
            <person name="Barry K."/>
            <person name="Hegedus J.C."/>
            <person name="Henrissat B."/>
            <person name="Johnson J."/>
            <person name="Lipzen A."/>
            <person name="Ohm R."/>
            <person name="Nagy I."/>
            <person name="Pangilinan J."/>
            <person name="Yan J."/>
            <person name="Xiong Y."/>
            <person name="Grigoriev I.V."/>
            <person name="Hibbett D.S."/>
            <person name="Nagy L.G."/>
        </authorList>
    </citation>
    <scope>NUCLEOTIDE SEQUENCE [LARGE SCALE GENOMIC DNA]</scope>
    <source>
        <strain evidence="2 3">SZMC22713</strain>
    </source>
</reference>
<dbReference type="SUPFAM" id="SSF56300">
    <property type="entry name" value="Metallo-dependent phosphatases"/>
    <property type="match status" value="1"/>
</dbReference>
<dbReference type="InterPro" id="IPR018946">
    <property type="entry name" value="PhoD-like_MPP"/>
</dbReference>
<evidence type="ECO:0000313" key="2">
    <source>
        <dbReference type="EMBL" id="TDL25496.1"/>
    </source>
</evidence>
<name>A0A4Y7QDT8_9AGAM</name>
<evidence type="ECO:0000259" key="1">
    <source>
        <dbReference type="Pfam" id="PF19050"/>
    </source>
</evidence>
<dbReference type="VEuPathDB" id="FungiDB:BD410DRAFT_886816"/>
<dbReference type="OrthoDB" id="2419400at2759"/>
<dbReference type="AlphaFoldDB" id="A0A4Y7QDT8"/>
<proteinExistence type="predicted"/>
<accession>A0A4Y7QDT8</accession>
<dbReference type="InterPro" id="IPR038607">
    <property type="entry name" value="PhoD-like_sf"/>
</dbReference>
<organism evidence="2 3">
    <name type="scientific">Rickenella mellea</name>
    <dbReference type="NCBI Taxonomy" id="50990"/>
    <lineage>
        <taxon>Eukaryota</taxon>
        <taxon>Fungi</taxon>
        <taxon>Dikarya</taxon>
        <taxon>Basidiomycota</taxon>
        <taxon>Agaricomycotina</taxon>
        <taxon>Agaricomycetes</taxon>
        <taxon>Hymenochaetales</taxon>
        <taxon>Rickenellaceae</taxon>
        <taxon>Rickenella</taxon>
    </lineage>
</organism>
<dbReference type="Pfam" id="PF19050">
    <property type="entry name" value="PhoD_2"/>
    <property type="match status" value="2"/>
</dbReference>
<dbReference type="InterPro" id="IPR043904">
    <property type="entry name" value="PhoD_2-like"/>
</dbReference>
<dbReference type="Proteomes" id="UP000294933">
    <property type="component" value="Unassembled WGS sequence"/>
</dbReference>
<dbReference type="PANTHER" id="PTHR46689">
    <property type="entry name" value="MEMBRANE PROTEIN, PUTATIVE-RELATED"/>
    <property type="match status" value="1"/>
</dbReference>
<evidence type="ECO:0000313" key="3">
    <source>
        <dbReference type="Proteomes" id="UP000294933"/>
    </source>
</evidence>
<dbReference type="EMBL" id="ML170163">
    <property type="protein sequence ID" value="TDL25496.1"/>
    <property type="molecule type" value="Genomic_DNA"/>
</dbReference>
<dbReference type="GO" id="GO:0016020">
    <property type="term" value="C:membrane"/>
    <property type="evidence" value="ECO:0007669"/>
    <property type="project" value="TreeGrafter"/>
</dbReference>
<keyword evidence="3" id="KW-1185">Reference proteome</keyword>
<protein>
    <recommendedName>
        <fullName evidence="1">PhoD-like phosphatase domain-containing protein</fullName>
    </recommendedName>
</protein>
<dbReference type="Gene3D" id="3.60.21.70">
    <property type="entry name" value="PhoD-like phosphatase"/>
    <property type="match status" value="1"/>
</dbReference>
<gene>
    <name evidence="2" type="ORF">BD410DRAFT_886816</name>
</gene>
<dbReference type="PANTHER" id="PTHR46689:SF3">
    <property type="entry name" value="PHOD-LIKE PHOSPHATASE DOMAIN-CONTAINING PROTEIN"/>
    <property type="match status" value="1"/>
</dbReference>
<sequence length="608" mass="68199">MSSEPAEDNILCGPLLRYTYIDHSKSEWHGSALVVLKGAESPTISSSHRFGSILAGKKQKGVLLLSEKGHSIWRFAIKVSLNDADQRVDYKIKTYGPGACKREASFWVPAKDDSMRILFHSCNGFSTNVKPDSFAGPALWNDVQRIHSERAFHVMIGGGDQVYSDAVRVTGPLKAWANELDPKKRAKVPFTDPLGADIDNWYFKNYCDWYSKEPFSQCAAQIPSVQIFDDHDIIDGFGSYEDRFMRAPIFLGLGQIAWKYYMLFQQHTPPQGEKHEDHSWVIGSQTGPYIREPSRSICTSLGRRIVFYGLDCRVDRTIDRICYHSTYAAMFSRLDKEIVVGETTHLILLLGVPIAYPRLVWLESLLSTYTIAPFRLLNKVFGLGGSIFNKFDGSAELLDDLNDHWCAGTHKRERNHLVQRLQEFSEQKQVRITILSGDVHLACVGRFFSKANLAIPQNKDPRYMVNIVSSAITNAPPPTTIANILNKRNKLHHLDRHTDENLMDLFFQNPDGKPNTVNRTTLPSRNYCIITEHAGLTANDGPANGLENGDMGIAKQVKGGVDHPSALAPQNGTTRQYSLDISIRAEINPKDPDGKTTAYGFTIPALER</sequence>
<feature type="domain" description="PhoD-like phosphatase" evidence="1">
    <location>
        <begin position="99"/>
        <end position="370"/>
    </location>
</feature>
<dbReference type="InterPro" id="IPR029052">
    <property type="entry name" value="Metallo-depent_PP-like"/>
</dbReference>
<dbReference type="STRING" id="50990.A0A4Y7QDT8"/>